<protein>
    <recommendedName>
        <fullName evidence="3">HPt domain-containing protein</fullName>
    </recommendedName>
</protein>
<dbReference type="Proteomes" id="UP001055101">
    <property type="component" value="Unassembled WGS sequence"/>
</dbReference>
<comment type="caution">
    <text evidence="1">The sequence shown here is derived from an EMBL/GenBank/DDBJ whole genome shotgun (WGS) entry which is preliminary data.</text>
</comment>
<accession>A0ABQ4TPY6</accession>
<name>A0ABQ4TPY6_9HYPH</name>
<proteinExistence type="predicted"/>
<evidence type="ECO:0008006" key="3">
    <source>
        <dbReference type="Google" id="ProtNLM"/>
    </source>
</evidence>
<keyword evidence="2" id="KW-1185">Reference proteome</keyword>
<sequence>MKQSERALLQERVRTLVLTHALEATLSRLMTLSGCDAGEELTRLEHRITAAGRMLGTMPGEMALTTMVAVEDAIGTIRSAFDRAYDRLDAEAVSTAAPIAA</sequence>
<evidence type="ECO:0000313" key="2">
    <source>
        <dbReference type="Proteomes" id="UP001055101"/>
    </source>
</evidence>
<reference evidence="1" key="1">
    <citation type="journal article" date="2021" name="Front. Microbiol.">
        <title>Comprehensive Comparative Genomics and Phenotyping of Methylobacterium Species.</title>
        <authorList>
            <person name="Alessa O."/>
            <person name="Ogura Y."/>
            <person name="Fujitani Y."/>
            <person name="Takami H."/>
            <person name="Hayashi T."/>
            <person name="Sahin N."/>
            <person name="Tani A."/>
        </authorList>
    </citation>
    <scope>NUCLEOTIDE SEQUENCE</scope>
    <source>
        <strain evidence="1">DSM 23674</strain>
    </source>
</reference>
<evidence type="ECO:0000313" key="1">
    <source>
        <dbReference type="EMBL" id="GJE56717.1"/>
    </source>
</evidence>
<dbReference type="EMBL" id="BPRA01000015">
    <property type="protein sequence ID" value="GJE56717.1"/>
    <property type="molecule type" value="Genomic_DNA"/>
</dbReference>
<gene>
    <name evidence="1" type="ORF">EKPJFOCH_3225</name>
</gene>
<reference evidence="1" key="2">
    <citation type="submission" date="2021-08" db="EMBL/GenBank/DDBJ databases">
        <authorList>
            <person name="Tani A."/>
            <person name="Ola A."/>
            <person name="Ogura Y."/>
            <person name="Katsura K."/>
            <person name="Hayashi T."/>
        </authorList>
    </citation>
    <scope>NUCLEOTIDE SEQUENCE</scope>
    <source>
        <strain evidence="1">DSM 23674</strain>
    </source>
</reference>
<organism evidence="1 2">
    <name type="scientific">Methylobacterium thuringiense</name>
    <dbReference type="NCBI Taxonomy" id="1003091"/>
    <lineage>
        <taxon>Bacteria</taxon>
        <taxon>Pseudomonadati</taxon>
        <taxon>Pseudomonadota</taxon>
        <taxon>Alphaproteobacteria</taxon>
        <taxon>Hyphomicrobiales</taxon>
        <taxon>Methylobacteriaceae</taxon>
        <taxon>Methylobacterium</taxon>
    </lineage>
</organism>